<evidence type="ECO:0000313" key="1">
    <source>
        <dbReference type="EMBL" id="MFB9466999.1"/>
    </source>
</evidence>
<sequence length="69" mass="7458">MTELSTRLSGNRYPGRGILYARVPSGAHVIAYFLTGRSPTSRERILHIAGDGLVVAPSAATGHDPLRHY</sequence>
<dbReference type="EMBL" id="JBHMCY010000086">
    <property type="protein sequence ID" value="MFB9466999.1"/>
    <property type="molecule type" value="Genomic_DNA"/>
</dbReference>
<organism evidence="1 2">
    <name type="scientific">Streptomyces cinereospinus</name>
    <dbReference type="NCBI Taxonomy" id="285561"/>
    <lineage>
        <taxon>Bacteria</taxon>
        <taxon>Bacillati</taxon>
        <taxon>Actinomycetota</taxon>
        <taxon>Actinomycetes</taxon>
        <taxon>Kitasatosporales</taxon>
        <taxon>Streptomycetaceae</taxon>
        <taxon>Streptomyces</taxon>
    </lineage>
</organism>
<evidence type="ECO:0000313" key="2">
    <source>
        <dbReference type="Proteomes" id="UP001589709"/>
    </source>
</evidence>
<gene>
    <name evidence="1" type="ORF">ACFF45_30980</name>
</gene>
<name>A0ABV5N9P8_9ACTN</name>
<dbReference type="InterPro" id="IPR036795">
    <property type="entry name" value="IMP_cyclohydrolase-like_sf"/>
</dbReference>
<dbReference type="RefSeq" id="WP_381350089.1">
    <property type="nucleotide sequence ID" value="NZ_JBHMCY010000086.1"/>
</dbReference>
<accession>A0ABV5N9P8</accession>
<comment type="caution">
    <text evidence="1">The sequence shown here is derived from an EMBL/GenBank/DDBJ whole genome shotgun (WGS) entry which is preliminary data.</text>
</comment>
<dbReference type="Proteomes" id="UP001589709">
    <property type="component" value="Unassembled WGS sequence"/>
</dbReference>
<proteinExistence type="predicted"/>
<keyword evidence="2" id="KW-1185">Reference proteome</keyword>
<reference evidence="1 2" key="1">
    <citation type="submission" date="2024-09" db="EMBL/GenBank/DDBJ databases">
        <authorList>
            <person name="Sun Q."/>
            <person name="Mori K."/>
        </authorList>
    </citation>
    <scope>NUCLEOTIDE SEQUENCE [LARGE SCALE GENOMIC DNA]</scope>
    <source>
        <strain evidence="1 2">JCM 6917</strain>
    </source>
</reference>
<dbReference type="Gene3D" id="3.60.20.20">
    <property type="entry name" value="Inosine monophosphate cyclohydrolase-like"/>
    <property type="match status" value="1"/>
</dbReference>
<protein>
    <submittedName>
        <fullName evidence="1">Uncharacterized protein</fullName>
    </submittedName>
</protein>